<evidence type="ECO:0000313" key="2">
    <source>
        <dbReference type="WBParaSite" id="L893_g16781.t1"/>
    </source>
</evidence>
<sequence>MTSLQFARCPKITRMNYYIKRKYYVDVLHNVVSLDVRMKKKNYDSSIRFLQSGLYHERQPIDWSLLREAPDQKHSVVAAAFLPLCAIENYFPFQDRRFFCTRSQELRLPGIPIPKPNNTTRYLYQLRRASVVTEELHSMGRDDVHCDPGNCHRIIPSFASFH</sequence>
<name>A0A1I7YIZ3_9BILA</name>
<organism evidence="1 2">
    <name type="scientific">Steinernema glaseri</name>
    <dbReference type="NCBI Taxonomy" id="37863"/>
    <lineage>
        <taxon>Eukaryota</taxon>
        <taxon>Metazoa</taxon>
        <taxon>Ecdysozoa</taxon>
        <taxon>Nematoda</taxon>
        <taxon>Chromadorea</taxon>
        <taxon>Rhabditida</taxon>
        <taxon>Tylenchina</taxon>
        <taxon>Panagrolaimomorpha</taxon>
        <taxon>Strongyloidoidea</taxon>
        <taxon>Steinernematidae</taxon>
        <taxon>Steinernema</taxon>
    </lineage>
</organism>
<evidence type="ECO:0000313" key="1">
    <source>
        <dbReference type="Proteomes" id="UP000095287"/>
    </source>
</evidence>
<dbReference type="AlphaFoldDB" id="A0A1I7YIZ3"/>
<proteinExistence type="predicted"/>
<protein>
    <submittedName>
        <fullName evidence="2">PAZ domain-containing protein</fullName>
    </submittedName>
</protein>
<accession>A0A1I7YIZ3</accession>
<dbReference type="WBParaSite" id="L893_g16781.t1">
    <property type="protein sequence ID" value="L893_g16781.t1"/>
    <property type="gene ID" value="L893_g16781"/>
</dbReference>
<dbReference type="Proteomes" id="UP000095287">
    <property type="component" value="Unplaced"/>
</dbReference>
<reference evidence="2" key="1">
    <citation type="submission" date="2016-11" db="UniProtKB">
        <authorList>
            <consortium name="WormBaseParasite"/>
        </authorList>
    </citation>
    <scope>IDENTIFICATION</scope>
</reference>
<keyword evidence="1" id="KW-1185">Reference proteome</keyword>